<feature type="compositionally biased region" description="Acidic residues" evidence="1">
    <location>
        <begin position="1"/>
        <end position="12"/>
    </location>
</feature>
<proteinExistence type="predicted"/>
<gene>
    <name evidence="2" type="ORF">BaRGS_00030125</name>
</gene>
<keyword evidence="3" id="KW-1185">Reference proteome</keyword>
<protein>
    <submittedName>
        <fullName evidence="2">Uncharacterized protein</fullName>
    </submittedName>
</protein>
<evidence type="ECO:0000313" key="2">
    <source>
        <dbReference type="EMBL" id="KAK7478662.1"/>
    </source>
</evidence>
<sequence>MDPNTNDDDDPDSGVVTSATSTAPPGPSLPASDLPEYTQRHLATLSTLNRNTAHIVRRHQDGTDTREFCNHLKEIKTACYSLSYTCPWLNDSQRRTVNDLLIRTGIVDLLCEVMADGLESNNDAAWDGDQDTNATVIAAGGLTALAWTNYLPEVWCRVCDDTRLLPLLLKKLKDWYRPHMDKTLKVRINYVVMVLALHG</sequence>
<feature type="region of interest" description="Disordered" evidence="1">
    <location>
        <begin position="1"/>
        <end position="34"/>
    </location>
</feature>
<accession>A0ABD0JUL0</accession>
<comment type="caution">
    <text evidence="2">The sequence shown here is derived from an EMBL/GenBank/DDBJ whole genome shotgun (WGS) entry which is preliminary data.</text>
</comment>
<dbReference type="EMBL" id="JACVVK020000320">
    <property type="protein sequence ID" value="KAK7478662.1"/>
    <property type="molecule type" value="Genomic_DNA"/>
</dbReference>
<dbReference type="AlphaFoldDB" id="A0ABD0JUL0"/>
<name>A0ABD0JUL0_9CAEN</name>
<evidence type="ECO:0000313" key="3">
    <source>
        <dbReference type="Proteomes" id="UP001519460"/>
    </source>
</evidence>
<evidence type="ECO:0000256" key="1">
    <source>
        <dbReference type="SAM" id="MobiDB-lite"/>
    </source>
</evidence>
<dbReference type="Proteomes" id="UP001519460">
    <property type="component" value="Unassembled WGS sequence"/>
</dbReference>
<reference evidence="2 3" key="1">
    <citation type="journal article" date="2023" name="Sci. Data">
        <title>Genome assembly of the Korean intertidal mud-creeper Batillaria attramentaria.</title>
        <authorList>
            <person name="Patra A.K."/>
            <person name="Ho P.T."/>
            <person name="Jun S."/>
            <person name="Lee S.J."/>
            <person name="Kim Y."/>
            <person name="Won Y.J."/>
        </authorList>
    </citation>
    <scope>NUCLEOTIDE SEQUENCE [LARGE SCALE GENOMIC DNA]</scope>
    <source>
        <strain evidence="2">Wonlab-2016</strain>
    </source>
</reference>
<organism evidence="2 3">
    <name type="scientific">Batillaria attramentaria</name>
    <dbReference type="NCBI Taxonomy" id="370345"/>
    <lineage>
        <taxon>Eukaryota</taxon>
        <taxon>Metazoa</taxon>
        <taxon>Spiralia</taxon>
        <taxon>Lophotrochozoa</taxon>
        <taxon>Mollusca</taxon>
        <taxon>Gastropoda</taxon>
        <taxon>Caenogastropoda</taxon>
        <taxon>Sorbeoconcha</taxon>
        <taxon>Cerithioidea</taxon>
        <taxon>Batillariidae</taxon>
        <taxon>Batillaria</taxon>
    </lineage>
</organism>